<dbReference type="InterPro" id="IPR029261">
    <property type="entry name" value="Transposase_Znf"/>
</dbReference>
<protein>
    <recommendedName>
        <fullName evidence="1">Transposase IS204/IS1001/IS1096/IS1165 zinc-finger domain-containing protein</fullName>
    </recommendedName>
</protein>
<dbReference type="PANTHER" id="PTHR33498">
    <property type="entry name" value="TRANSPOSASE FOR INSERTION SEQUENCE ELEMENT IS1557"/>
    <property type="match status" value="1"/>
</dbReference>
<accession>A0ABP3ZZP3</accession>
<keyword evidence="3" id="KW-1185">Reference proteome</keyword>
<dbReference type="Pfam" id="PF14690">
    <property type="entry name" value="Zn_ribbon_ISL3"/>
    <property type="match status" value="1"/>
</dbReference>
<organism evidence="2 3">
    <name type="scientific">Streptomyces rhizosphaericus</name>
    <dbReference type="NCBI Taxonomy" id="114699"/>
    <lineage>
        <taxon>Bacteria</taxon>
        <taxon>Bacillati</taxon>
        <taxon>Actinomycetota</taxon>
        <taxon>Actinomycetes</taxon>
        <taxon>Kitasatosporales</taxon>
        <taxon>Streptomycetaceae</taxon>
        <taxon>Streptomyces</taxon>
        <taxon>Streptomyces violaceusniger group</taxon>
    </lineage>
</organism>
<reference evidence="3" key="1">
    <citation type="journal article" date="2019" name="Int. J. Syst. Evol. Microbiol.">
        <title>The Global Catalogue of Microorganisms (GCM) 10K type strain sequencing project: providing services to taxonomists for standard genome sequencing and annotation.</title>
        <authorList>
            <consortium name="The Broad Institute Genomics Platform"/>
            <consortium name="The Broad Institute Genome Sequencing Center for Infectious Disease"/>
            <person name="Wu L."/>
            <person name="Ma J."/>
        </authorList>
    </citation>
    <scope>NUCLEOTIDE SEQUENCE [LARGE SCALE GENOMIC DNA]</scope>
    <source>
        <strain evidence="3">JCM 11444</strain>
    </source>
</reference>
<sequence length="144" mass="16008">MWMKRCAWLTSSSPGVDVEVERLVLTDIEVCIALRSRAASAACPECGQRSPRVHCYYERCLADRPVAGRRVRIELRARRLVCENASCTHRMFAEQIPGLTRRHARRAQSLTALLTDVALFPGGRPEPGCPSECPSRPARTLCSG</sequence>
<dbReference type="InterPro" id="IPR047951">
    <property type="entry name" value="Transpos_ISL3"/>
</dbReference>
<dbReference type="Proteomes" id="UP001500418">
    <property type="component" value="Unassembled WGS sequence"/>
</dbReference>
<evidence type="ECO:0000313" key="3">
    <source>
        <dbReference type="Proteomes" id="UP001500418"/>
    </source>
</evidence>
<proteinExistence type="predicted"/>
<name>A0ABP3ZZP3_9ACTN</name>
<dbReference type="PANTHER" id="PTHR33498:SF1">
    <property type="entry name" value="TRANSPOSASE FOR INSERTION SEQUENCE ELEMENT IS1557"/>
    <property type="match status" value="1"/>
</dbReference>
<evidence type="ECO:0000313" key="2">
    <source>
        <dbReference type="EMBL" id="GAA0929563.1"/>
    </source>
</evidence>
<dbReference type="EMBL" id="BAAAID010000017">
    <property type="protein sequence ID" value="GAA0929563.1"/>
    <property type="molecule type" value="Genomic_DNA"/>
</dbReference>
<gene>
    <name evidence="2" type="ORF">GCM10009575_032440</name>
</gene>
<evidence type="ECO:0000259" key="1">
    <source>
        <dbReference type="Pfam" id="PF14690"/>
    </source>
</evidence>
<feature type="domain" description="Transposase IS204/IS1001/IS1096/IS1165 zinc-finger" evidence="1">
    <location>
        <begin position="41"/>
        <end position="84"/>
    </location>
</feature>
<comment type="caution">
    <text evidence="2">The sequence shown here is derived from an EMBL/GenBank/DDBJ whole genome shotgun (WGS) entry which is preliminary data.</text>
</comment>